<dbReference type="PIRSF" id="PIRSF000098">
    <property type="entry name" value="Homoser_dehydrog"/>
    <property type="match status" value="1"/>
</dbReference>
<evidence type="ECO:0000256" key="5">
    <source>
        <dbReference type="ARBA" id="ARBA00013213"/>
    </source>
</evidence>
<dbReference type="Proteomes" id="UP000050326">
    <property type="component" value="Unassembled WGS sequence"/>
</dbReference>
<protein>
    <recommendedName>
        <fullName evidence="6 18">Homoserine dehydrogenase</fullName>
        <ecNumber evidence="5 18">1.1.1.3</ecNumber>
    </recommendedName>
</protein>
<dbReference type="InterPro" id="IPR001342">
    <property type="entry name" value="HDH_cat"/>
</dbReference>
<evidence type="ECO:0000313" key="23">
    <source>
        <dbReference type="Proteomes" id="UP000050326"/>
    </source>
</evidence>
<dbReference type="SUPFAM" id="SSF51735">
    <property type="entry name" value="NAD(P)-binding Rossmann-fold domains"/>
    <property type="match status" value="1"/>
</dbReference>
<dbReference type="UniPathway" id="UPA00050">
    <property type="reaction ID" value="UER00063"/>
</dbReference>
<dbReference type="GO" id="GO:0009086">
    <property type="term" value="P:methionine biosynthetic process"/>
    <property type="evidence" value="ECO:0007669"/>
    <property type="project" value="UniProtKB-KW"/>
</dbReference>
<feature type="binding site" evidence="17">
    <location>
        <begin position="9"/>
        <end position="16"/>
    </location>
    <ligand>
        <name>NADP(+)</name>
        <dbReference type="ChEBI" id="CHEBI:58349"/>
    </ligand>
</feature>
<organism evidence="22 23">
    <name type="scientific">Oxobacter pfennigii</name>
    <dbReference type="NCBI Taxonomy" id="36849"/>
    <lineage>
        <taxon>Bacteria</taxon>
        <taxon>Bacillati</taxon>
        <taxon>Bacillota</taxon>
        <taxon>Clostridia</taxon>
        <taxon>Eubacteriales</taxon>
        <taxon>Clostridiaceae</taxon>
        <taxon>Oxobacter</taxon>
    </lineage>
</organism>
<keyword evidence="14 18" id="KW-0486">Methionine biosynthesis</keyword>
<dbReference type="GO" id="GO:0009088">
    <property type="term" value="P:threonine biosynthetic process"/>
    <property type="evidence" value="ECO:0007669"/>
    <property type="project" value="UniProtKB-UniPathway"/>
</dbReference>
<dbReference type="Pfam" id="PF03447">
    <property type="entry name" value="NAD_binding_3"/>
    <property type="match status" value="1"/>
</dbReference>
<dbReference type="OrthoDB" id="9808167at2"/>
<dbReference type="Gene3D" id="3.40.50.720">
    <property type="entry name" value="NAD(P)-binding Rossmann-like Domain"/>
    <property type="match status" value="1"/>
</dbReference>
<keyword evidence="9" id="KW-0479">Metal-binding</keyword>
<evidence type="ECO:0000256" key="18">
    <source>
        <dbReference type="RuleBase" id="RU000579"/>
    </source>
</evidence>
<evidence type="ECO:0000256" key="2">
    <source>
        <dbReference type="ARBA" id="ARBA00005056"/>
    </source>
</evidence>
<evidence type="ECO:0000256" key="1">
    <source>
        <dbReference type="ARBA" id="ARBA00001920"/>
    </source>
</evidence>
<evidence type="ECO:0000256" key="7">
    <source>
        <dbReference type="ARBA" id="ARBA00022605"/>
    </source>
</evidence>
<comment type="caution">
    <text evidence="22">The sequence shown here is derived from an EMBL/GenBank/DDBJ whole genome shotgun (WGS) entry which is preliminary data.</text>
</comment>
<evidence type="ECO:0000256" key="6">
    <source>
        <dbReference type="ARBA" id="ARBA00013376"/>
    </source>
</evidence>
<dbReference type="EC" id="1.1.1.3" evidence="5 18"/>
<dbReference type="STRING" id="36849.OXPF_02850"/>
<keyword evidence="8 18" id="KW-0791">Threonine biosynthesis</keyword>
<keyword evidence="11 18" id="KW-0560">Oxidoreductase</keyword>
<dbReference type="PROSITE" id="PS01042">
    <property type="entry name" value="HOMOSER_DHGENASE"/>
    <property type="match status" value="1"/>
</dbReference>
<proteinExistence type="inferred from homology"/>
<dbReference type="InterPro" id="IPR016204">
    <property type="entry name" value="HDH"/>
</dbReference>
<evidence type="ECO:0000259" key="21">
    <source>
        <dbReference type="Pfam" id="PF03447"/>
    </source>
</evidence>
<dbReference type="EMBL" id="LKET01000014">
    <property type="protein sequence ID" value="KPU46175.1"/>
    <property type="molecule type" value="Genomic_DNA"/>
</dbReference>
<evidence type="ECO:0000259" key="20">
    <source>
        <dbReference type="Pfam" id="PF00742"/>
    </source>
</evidence>
<evidence type="ECO:0000256" key="3">
    <source>
        <dbReference type="ARBA" id="ARBA00005062"/>
    </source>
</evidence>
<dbReference type="FunFam" id="3.40.50.720:FF:000062">
    <property type="entry name" value="Homoserine dehydrogenase"/>
    <property type="match status" value="1"/>
</dbReference>
<evidence type="ECO:0000256" key="12">
    <source>
        <dbReference type="ARBA" id="ARBA00023027"/>
    </source>
</evidence>
<comment type="pathway">
    <text evidence="3 18">Amino-acid biosynthesis; L-methionine biosynthesis via de novo pathway; L-homoserine from L-aspartate: step 3/3.</text>
</comment>
<comment type="catalytic activity">
    <reaction evidence="15">
        <text>L-homoserine + NADP(+) = L-aspartate 4-semialdehyde + NADPH + H(+)</text>
        <dbReference type="Rhea" id="RHEA:15761"/>
        <dbReference type="ChEBI" id="CHEBI:15378"/>
        <dbReference type="ChEBI" id="CHEBI:57476"/>
        <dbReference type="ChEBI" id="CHEBI:57783"/>
        <dbReference type="ChEBI" id="CHEBI:58349"/>
        <dbReference type="ChEBI" id="CHEBI:537519"/>
        <dbReference type="EC" id="1.1.1.3"/>
    </reaction>
    <physiologicalReaction direction="right-to-left" evidence="15">
        <dbReference type="Rhea" id="RHEA:15763"/>
    </physiologicalReaction>
</comment>
<dbReference type="FunFam" id="3.30.360.10:FF:000005">
    <property type="entry name" value="Homoserine dehydrogenase"/>
    <property type="match status" value="1"/>
</dbReference>
<evidence type="ECO:0000256" key="8">
    <source>
        <dbReference type="ARBA" id="ARBA00022697"/>
    </source>
</evidence>
<keyword evidence="12" id="KW-0520">NAD</keyword>
<evidence type="ECO:0000256" key="13">
    <source>
        <dbReference type="ARBA" id="ARBA00023053"/>
    </source>
</evidence>
<dbReference type="UniPathway" id="UPA00051">
    <property type="reaction ID" value="UER00465"/>
</dbReference>
<dbReference type="RefSeq" id="WP_054873432.1">
    <property type="nucleotide sequence ID" value="NZ_LKET01000014.1"/>
</dbReference>
<evidence type="ECO:0000256" key="16">
    <source>
        <dbReference type="PIRSR" id="PIRSR000098-1"/>
    </source>
</evidence>
<evidence type="ECO:0000256" key="10">
    <source>
        <dbReference type="ARBA" id="ARBA00022857"/>
    </source>
</evidence>
<accession>A0A0P8X5N9</accession>
<dbReference type="InterPro" id="IPR036291">
    <property type="entry name" value="NAD(P)-bd_dom_sf"/>
</dbReference>
<comment type="similarity">
    <text evidence="4 19">Belongs to the homoserine dehydrogenase family.</text>
</comment>
<dbReference type="InterPro" id="IPR005106">
    <property type="entry name" value="Asp/hSer_DH_NAD-bd"/>
</dbReference>
<evidence type="ECO:0000256" key="19">
    <source>
        <dbReference type="RuleBase" id="RU004171"/>
    </source>
</evidence>
<comment type="cofactor">
    <cofactor evidence="1">
        <name>a metal cation</name>
        <dbReference type="ChEBI" id="CHEBI:25213"/>
    </cofactor>
</comment>
<dbReference type="SUPFAM" id="SSF55347">
    <property type="entry name" value="Glyceraldehyde-3-phosphate dehydrogenase-like, C-terminal domain"/>
    <property type="match status" value="1"/>
</dbReference>
<evidence type="ECO:0000313" key="22">
    <source>
        <dbReference type="EMBL" id="KPU46175.1"/>
    </source>
</evidence>
<dbReference type="PANTHER" id="PTHR43331">
    <property type="entry name" value="HOMOSERINE DEHYDROGENASE"/>
    <property type="match status" value="1"/>
</dbReference>
<keyword evidence="10 17" id="KW-0521">NADP</keyword>
<gene>
    <name evidence="22" type="primary">hom_1</name>
    <name evidence="22" type="ORF">OXPF_02850</name>
</gene>
<keyword evidence="7 18" id="KW-0028">Amino-acid biosynthesis</keyword>
<evidence type="ECO:0000256" key="11">
    <source>
        <dbReference type="ARBA" id="ARBA00023002"/>
    </source>
</evidence>
<dbReference type="PANTHER" id="PTHR43331:SF1">
    <property type="entry name" value="HOMOSERINE DEHYDROGENASE"/>
    <property type="match status" value="1"/>
</dbReference>
<dbReference type="GO" id="GO:0050661">
    <property type="term" value="F:NADP binding"/>
    <property type="evidence" value="ECO:0007669"/>
    <property type="project" value="InterPro"/>
</dbReference>
<dbReference type="Gene3D" id="3.30.70.260">
    <property type="match status" value="1"/>
</dbReference>
<name>A0A0P8X5N9_9CLOT</name>
<evidence type="ECO:0000256" key="17">
    <source>
        <dbReference type="PIRSR" id="PIRSR000098-2"/>
    </source>
</evidence>
<keyword evidence="13" id="KW-0915">Sodium</keyword>
<dbReference type="GO" id="GO:0046872">
    <property type="term" value="F:metal ion binding"/>
    <property type="evidence" value="ECO:0007669"/>
    <property type="project" value="UniProtKB-KW"/>
</dbReference>
<feature type="domain" description="Aspartate/homoserine dehydrogenase NAD-binding" evidence="21">
    <location>
        <begin position="10"/>
        <end position="129"/>
    </location>
</feature>
<dbReference type="PATRIC" id="fig|36849.3.peg.311"/>
<feature type="binding site" evidence="17">
    <location>
        <position position="105"/>
    </location>
    <ligand>
        <name>NADPH</name>
        <dbReference type="ChEBI" id="CHEBI:57783"/>
    </ligand>
</feature>
<dbReference type="Gene3D" id="3.30.360.10">
    <property type="entry name" value="Dihydrodipicolinate Reductase, domain 2"/>
    <property type="match status" value="1"/>
</dbReference>
<sequence length="429" mass="47135">MDKVRIALLGLGNVGKGVWKILNTNIEEIKKRSGYEIEVSKILVRDLNKDRSISIPPGILTANPDDILNDNSVKIVVELLGGMDPAKDYILRSIENKKHIVTANKLLIATAGEELFSAAYEKGVQLCFEASVGGGIPIIKNITESLTANKIEEIIGIVNGTTNYILSKMADDGVNFQNALKEAQINGLAEADPTSDVEGYDALYKLLILASLAFDTKIDVNTIHREGIRNIESIDIKYAQELGYAIKLLAVARDKGDKLELKVHPAMVPAFHALSNVKDSFNAILIKGNAAGDLMFYGRGAGDLPTGSAVVGDIISILRNKRDLPFKRLFKNDTIQKKVCSAEEVVSSYYIRASAGNIPHVFDKIKSIFAENDINILNIIKNVESQNTVYFALKTGCTSKTNLDKALNKIMDIHYVDKVENIIRIEDLY</sequence>
<evidence type="ECO:0000256" key="15">
    <source>
        <dbReference type="ARBA" id="ARBA00048841"/>
    </source>
</evidence>
<dbReference type="InterPro" id="IPR045865">
    <property type="entry name" value="ACT-like_dom_sf"/>
</dbReference>
<dbReference type="Pfam" id="PF00742">
    <property type="entry name" value="Homoserine_dh"/>
    <property type="match status" value="1"/>
</dbReference>
<feature type="binding site" evidence="17">
    <location>
        <position position="190"/>
    </location>
    <ligand>
        <name>L-homoserine</name>
        <dbReference type="ChEBI" id="CHEBI:57476"/>
    </ligand>
</feature>
<dbReference type="SUPFAM" id="SSF55021">
    <property type="entry name" value="ACT-like"/>
    <property type="match status" value="1"/>
</dbReference>
<dbReference type="AlphaFoldDB" id="A0A0P8X5N9"/>
<dbReference type="InterPro" id="IPR019811">
    <property type="entry name" value="HDH_CS"/>
</dbReference>
<evidence type="ECO:0000256" key="14">
    <source>
        <dbReference type="ARBA" id="ARBA00023167"/>
    </source>
</evidence>
<keyword evidence="23" id="KW-1185">Reference proteome</keyword>
<evidence type="ECO:0000256" key="4">
    <source>
        <dbReference type="ARBA" id="ARBA00006753"/>
    </source>
</evidence>
<feature type="domain" description="Homoserine dehydrogenase catalytic" evidence="20">
    <location>
        <begin position="137"/>
        <end position="315"/>
    </location>
</feature>
<feature type="active site" description="Proton donor" evidence="16">
    <location>
        <position position="205"/>
    </location>
</feature>
<dbReference type="GO" id="GO:0004412">
    <property type="term" value="F:homoserine dehydrogenase activity"/>
    <property type="evidence" value="ECO:0007669"/>
    <property type="project" value="UniProtKB-EC"/>
</dbReference>
<reference evidence="22 23" key="1">
    <citation type="submission" date="2015-09" db="EMBL/GenBank/DDBJ databases">
        <title>Genome sequence of Oxobacter pfennigii DSM 3222.</title>
        <authorList>
            <person name="Poehlein A."/>
            <person name="Bengelsdorf F.R."/>
            <person name="Schiel-Bengelsdorf B."/>
            <person name="Duerre P."/>
            <person name="Daniel R."/>
        </authorList>
    </citation>
    <scope>NUCLEOTIDE SEQUENCE [LARGE SCALE GENOMIC DNA]</scope>
    <source>
        <strain evidence="22 23">DSM 3222</strain>
    </source>
</reference>
<evidence type="ECO:0000256" key="9">
    <source>
        <dbReference type="ARBA" id="ARBA00022723"/>
    </source>
</evidence>
<comment type="pathway">
    <text evidence="2 18">Amino-acid biosynthesis; L-threonine biosynthesis; L-threonine from L-aspartate: step 3/5.</text>
</comment>
<dbReference type="NCBIfam" id="NF004976">
    <property type="entry name" value="PRK06349.1"/>
    <property type="match status" value="1"/>
</dbReference>